<organism evidence="2 3">
    <name type="scientific">Chitinophaga parva</name>
    <dbReference type="NCBI Taxonomy" id="2169414"/>
    <lineage>
        <taxon>Bacteria</taxon>
        <taxon>Pseudomonadati</taxon>
        <taxon>Bacteroidota</taxon>
        <taxon>Chitinophagia</taxon>
        <taxon>Chitinophagales</taxon>
        <taxon>Chitinophagaceae</taxon>
        <taxon>Chitinophaga</taxon>
    </lineage>
</organism>
<keyword evidence="3" id="KW-1185">Reference proteome</keyword>
<feature type="domain" description="FAS1" evidence="1">
    <location>
        <begin position="32"/>
        <end position="169"/>
    </location>
</feature>
<dbReference type="InterPro" id="IPR036378">
    <property type="entry name" value="FAS1_dom_sf"/>
</dbReference>
<dbReference type="RefSeq" id="WP_108689490.1">
    <property type="nucleotide sequence ID" value="NZ_QCYK01000004.1"/>
</dbReference>
<comment type="caution">
    <text evidence="2">The sequence shown here is derived from an EMBL/GenBank/DDBJ whole genome shotgun (WGS) entry which is preliminary data.</text>
</comment>
<dbReference type="PROSITE" id="PS51257">
    <property type="entry name" value="PROKAR_LIPOPROTEIN"/>
    <property type="match status" value="1"/>
</dbReference>
<dbReference type="SMART" id="SM00554">
    <property type="entry name" value="FAS1"/>
    <property type="match status" value="2"/>
</dbReference>
<gene>
    <name evidence="2" type="ORF">DCC81_24970</name>
</gene>
<dbReference type="PANTHER" id="PTHR10900:SF77">
    <property type="entry name" value="FI19380P1"/>
    <property type="match status" value="1"/>
</dbReference>
<dbReference type="SUPFAM" id="SSF82153">
    <property type="entry name" value="FAS1 domain"/>
    <property type="match status" value="2"/>
</dbReference>
<dbReference type="PROSITE" id="PS50213">
    <property type="entry name" value="FAS1"/>
    <property type="match status" value="2"/>
</dbReference>
<evidence type="ECO:0000313" key="3">
    <source>
        <dbReference type="Proteomes" id="UP000244450"/>
    </source>
</evidence>
<dbReference type="Gene3D" id="2.30.180.10">
    <property type="entry name" value="FAS1 domain"/>
    <property type="match status" value="2"/>
</dbReference>
<dbReference type="Pfam" id="PF02469">
    <property type="entry name" value="Fasciclin"/>
    <property type="match status" value="2"/>
</dbReference>
<proteinExistence type="predicted"/>
<protein>
    <submittedName>
        <fullName evidence="2">Fasciclin</fullName>
    </submittedName>
</protein>
<dbReference type="PANTHER" id="PTHR10900">
    <property type="entry name" value="PERIOSTIN-RELATED"/>
    <property type="match status" value="1"/>
</dbReference>
<dbReference type="InterPro" id="IPR050904">
    <property type="entry name" value="Adhesion/Biosynth-related"/>
</dbReference>
<dbReference type="OrthoDB" id="1144324at2"/>
<dbReference type="Proteomes" id="UP000244450">
    <property type="component" value="Unassembled WGS sequence"/>
</dbReference>
<accession>A0A2T7BBR8</accession>
<name>A0A2T7BBR8_9BACT</name>
<evidence type="ECO:0000313" key="2">
    <source>
        <dbReference type="EMBL" id="PUZ21842.1"/>
    </source>
</evidence>
<dbReference type="InterPro" id="IPR000782">
    <property type="entry name" value="FAS1_domain"/>
</dbReference>
<reference evidence="2 3" key="1">
    <citation type="submission" date="2018-04" db="EMBL/GenBank/DDBJ databases">
        <title>Chitinophaga fuyangensis sp. nov., isolated from soil in a chemical factory.</title>
        <authorList>
            <person name="Chen K."/>
        </authorList>
    </citation>
    <scope>NUCLEOTIDE SEQUENCE [LARGE SCALE GENOMIC DNA]</scope>
    <source>
        <strain evidence="2 3">LY-1</strain>
    </source>
</reference>
<feature type="domain" description="FAS1" evidence="1">
    <location>
        <begin position="174"/>
        <end position="325"/>
    </location>
</feature>
<dbReference type="EMBL" id="QCYK01000004">
    <property type="protein sequence ID" value="PUZ21842.1"/>
    <property type="molecule type" value="Genomic_DNA"/>
</dbReference>
<sequence length="329" mass="35381">MQKNIWLAGFCLLLFACKKDDSKPATSGGDANQLVNVITDNKFNFSDFNTALTTTGLDKQLRGAGPYTVLIPDNTAFQAAGYSDETAVAQEDGAVLLNMVRYHLLDGSWDLNKLPFRFNQPVTSFAGTQLYITHWIKGADTVITINGTPVSAVNMPASNGLIQVISAVMPPLLQNTLSDAVAADTSLTFLNTALQVTGMKNLLAGNDAYTLFAPSNNAFRAAGYPSMDSIATTDPAVLKALLLYQLTAGRHFVYDYILTADDSNTSQQTMANSNTTTVTLVPNPQTGVGFTSIRIQGSGNPQPCNIMKQNVLTNNGILHIIDQVLKENF</sequence>
<dbReference type="AlphaFoldDB" id="A0A2T7BBR8"/>
<evidence type="ECO:0000259" key="1">
    <source>
        <dbReference type="PROSITE" id="PS50213"/>
    </source>
</evidence>